<dbReference type="Proteomes" id="UP000612899">
    <property type="component" value="Unassembled WGS sequence"/>
</dbReference>
<proteinExistence type="predicted"/>
<dbReference type="InterPro" id="IPR023393">
    <property type="entry name" value="START-like_dom_sf"/>
</dbReference>
<dbReference type="InterPro" id="IPR019587">
    <property type="entry name" value="Polyketide_cyclase/dehydratase"/>
</dbReference>
<accession>A0A8J3Q9U6</accession>
<reference evidence="1" key="1">
    <citation type="submission" date="2021-01" db="EMBL/GenBank/DDBJ databases">
        <title>Whole genome shotgun sequence of Rhizocola hellebori NBRC 109834.</title>
        <authorList>
            <person name="Komaki H."/>
            <person name="Tamura T."/>
        </authorList>
    </citation>
    <scope>NUCLEOTIDE SEQUENCE</scope>
    <source>
        <strain evidence="1">NBRC 109834</strain>
    </source>
</reference>
<dbReference type="Gene3D" id="3.30.530.20">
    <property type="match status" value="1"/>
</dbReference>
<sequence length="140" mass="15291">MWFETSVDIAAPAQRVWQALADVERWPSWTTSMTSVTPLDPGALAVGHRVKIKQPRLPTAVWTVDELTPGQSFSWTNRSIGIVSIAEHRLSTVDKGTRVVLAIRQTGPLAAVLSLLAGNLTRRYVRTEAAGLKRLCESAG</sequence>
<dbReference type="AlphaFoldDB" id="A0A8J3Q9U6"/>
<dbReference type="CDD" id="cd08862">
    <property type="entry name" value="SRPBCC_Smu440-like"/>
    <property type="match status" value="1"/>
</dbReference>
<dbReference type="SUPFAM" id="SSF55961">
    <property type="entry name" value="Bet v1-like"/>
    <property type="match status" value="1"/>
</dbReference>
<protein>
    <recommendedName>
        <fullName evidence="3">Polyketide cyclase</fullName>
    </recommendedName>
</protein>
<comment type="caution">
    <text evidence="1">The sequence shown here is derived from an EMBL/GenBank/DDBJ whole genome shotgun (WGS) entry which is preliminary data.</text>
</comment>
<name>A0A8J3Q9U6_9ACTN</name>
<dbReference type="RefSeq" id="WP_203910411.1">
    <property type="nucleotide sequence ID" value="NZ_BONY01000028.1"/>
</dbReference>
<keyword evidence="2" id="KW-1185">Reference proteome</keyword>
<evidence type="ECO:0000313" key="2">
    <source>
        <dbReference type="Proteomes" id="UP000612899"/>
    </source>
</evidence>
<evidence type="ECO:0008006" key="3">
    <source>
        <dbReference type="Google" id="ProtNLM"/>
    </source>
</evidence>
<gene>
    <name evidence="1" type="ORF">Rhe02_46670</name>
</gene>
<dbReference type="Pfam" id="PF10604">
    <property type="entry name" value="Polyketide_cyc2"/>
    <property type="match status" value="1"/>
</dbReference>
<dbReference type="EMBL" id="BONY01000028">
    <property type="protein sequence ID" value="GIH06600.1"/>
    <property type="molecule type" value="Genomic_DNA"/>
</dbReference>
<organism evidence="1 2">
    <name type="scientific">Rhizocola hellebori</name>
    <dbReference type="NCBI Taxonomy" id="1392758"/>
    <lineage>
        <taxon>Bacteria</taxon>
        <taxon>Bacillati</taxon>
        <taxon>Actinomycetota</taxon>
        <taxon>Actinomycetes</taxon>
        <taxon>Micromonosporales</taxon>
        <taxon>Micromonosporaceae</taxon>
        <taxon>Rhizocola</taxon>
    </lineage>
</organism>
<evidence type="ECO:0000313" key="1">
    <source>
        <dbReference type="EMBL" id="GIH06600.1"/>
    </source>
</evidence>